<evidence type="ECO:0000313" key="4">
    <source>
        <dbReference type="EMBL" id="AKQ65735.1"/>
    </source>
</evidence>
<keyword evidence="1" id="KW-0443">Lipid metabolism</keyword>
<reference evidence="4 5" key="1">
    <citation type="journal article" date="2016" name="PLoS ONE">
        <title>Complete Genome Sequence and Comparative Genomics of a Novel Myxobacterium Myxococcus hansupus.</title>
        <authorList>
            <person name="Sharma G."/>
            <person name="Narwani T."/>
            <person name="Subramanian S."/>
        </authorList>
    </citation>
    <scope>NUCLEOTIDE SEQUENCE [LARGE SCALE GENOMIC DNA]</scope>
    <source>
        <strain evidence="5">mixupus</strain>
    </source>
</reference>
<feature type="signal peptide" evidence="2">
    <location>
        <begin position="1"/>
        <end position="23"/>
    </location>
</feature>
<dbReference type="InterPro" id="IPR016035">
    <property type="entry name" value="Acyl_Trfase/lysoPLipase"/>
</dbReference>
<sequence length="687" mass="73102">MEHMRLLTGASAGSLNVLLAVLAACGEAAPGAPAQSLFWETWIPVGYGQLYVPEEVTPLGVFSRAWLESQARRIEDAWNRGLTPACDVVLGVSVTRVEPRLVPVAGGRMSLPRMEEKFALRIQGRGPGRPPRVTNYTTPLSTRREPLLVTDARGEVAFEQVRDLVLASMAFPVAFPPKALATCAAGATARAGVCLADEAQVADYVDGGIFDNTPLRLAVGLARDGLVSGKDGGVPRWRDVPEPGGRRSPSDVFFAFLDPDAAEYPVAPGPQTPRAELHLPQLLGGVLASFVDTARSKELALLLEEEPDIARRLALPRRHFPAAGAPLAAFLGFFETAFRGFDFHLGMYDARALYTQAADGGFGVIEALDGTEPSPLACMSAVYDSLPGAEMVCAGEALADFRILLQVSIDRLYAVCHDATGASDARGWRNAQCARAAAGGAPPRVPGVTPERWPDWRRGAQELELVHTLRLLGAYGFHFTDLGVPPGRDDLALLRIRQVLGRAVKQLADVQPGDGQSAVEFAGKLVADTIAYEPPGTSLHLVMGPTLTEVGVSLGTDAPAIPQGLRLTGALGLRGLQRVFSSGGGEHFAWVVVAGPEYRPASLQAAFVQGRLALRGGWQFSTREHSSREDCGAAGVSACSRPVVQALLGATFLERFRVQVVGEWYPPSRGSRGLWAIAPGIGLELSP</sequence>
<keyword evidence="5" id="KW-1185">Reference proteome</keyword>
<evidence type="ECO:0000313" key="5">
    <source>
        <dbReference type="Proteomes" id="UP000009026"/>
    </source>
</evidence>
<gene>
    <name evidence="4" type="ORF">A176_002647</name>
</gene>
<dbReference type="KEGG" id="mym:A176_002647"/>
<dbReference type="EMBL" id="CP012109">
    <property type="protein sequence ID" value="AKQ65735.1"/>
    <property type="molecule type" value="Genomic_DNA"/>
</dbReference>
<accession>A0A0H4WWL2</accession>
<dbReference type="Pfam" id="PF01734">
    <property type="entry name" value="Patatin"/>
    <property type="match status" value="1"/>
</dbReference>
<dbReference type="Proteomes" id="UP000009026">
    <property type="component" value="Chromosome"/>
</dbReference>
<feature type="domain" description="PNPLA" evidence="3">
    <location>
        <begin position="3"/>
        <end position="218"/>
    </location>
</feature>
<organism evidence="4 5">
    <name type="scientific">Pseudomyxococcus hansupus</name>
    <dbReference type="NCBI Taxonomy" id="1297742"/>
    <lineage>
        <taxon>Bacteria</taxon>
        <taxon>Pseudomonadati</taxon>
        <taxon>Myxococcota</taxon>
        <taxon>Myxococcia</taxon>
        <taxon>Myxococcales</taxon>
        <taxon>Cystobacterineae</taxon>
        <taxon>Myxococcaceae</taxon>
        <taxon>Pseudomyxococcus</taxon>
    </lineage>
</organism>
<proteinExistence type="predicted"/>
<dbReference type="eggNOG" id="COG1752">
    <property type="taxonomic scope" value="Bacteria"/>
</dbReference>
<evidence type="ECO:0000256" key="1">
    <source>
        <dbReference type="ARBA" id="ARBA00023098"/>
    </source>
</evidence>
<name>A0A0H4WWL2_9BACT</name>
<dbReference type="InterPro" id="IPR002641">
    <property type="entry name" value="PNPLA_dom"/>
</dbReference>
<evidence type="ECO:0000259" key="3">
    <source>
        <dbReference type="Pfam" id="PF01734"/>
    </source>
</evidence>
<dbReference type="PATRIC" id="fig|1297742.4.peg.2672"/>
<dbReference type="AlphaFoldDB" id="A0A0H4WWL2"/>
<keyword evidence="2" id="KW-0732">Signal</keyword>
<dbReference type="STRING" id="1297742.A176_002647"/>
<dbReference type="GO" id="GO:0006629">
    <property type="term" value="P:lipid metabolic process"/>
    <property type="evidence" value="ECO:0007669"/>
    <property type="project" value="UniProtKB-KW"/>
</dbReference>
<dbReference type="PROSITE" id="PS51257">
    <property type="entry name" value="PROKAR_LIPOPROTEIN"/>
    <property type="match status" value="1"/>
</dbReference>
<protein>
    <recommendedName>
        <fullName evidence="3">PNPLA domain-containing protein</fullName>
    </recommendedName>
</protein>
<feature type="chain" id="PRO_5005212085" description="PNPLA domain-containing protein" evidence="2">
    <location>
        <begin position="24"/>
        <end position="687"/>
    </location>
</feature>
<dbReference type="Gene3D" id="3.40.1090.10">
    <property type="entry name" value="Cytosolic phospholipase A2 catalytic domain"/>
    <property type="match status" value="1"/>
</dbReference>
<evidence type="ECO:0000256" key="2">
    <source>
        <dbReference type="SAM" id="SignalP"/>
    </source>
</evidence>
<dbReference type="SUPFAM" id="SSF52151">
    <property type="entry name" value="FabD/lysophospholipase-like"/>
    <property type="match status" value="1"/>
</dbReference>